<evidence type="ECO:0000256" key="1">
    <source>
        <dbReference type="SAM" id="MobiDB-lite"/>
    </source>
</evidence>
<feature type="compositionally biased region" description="Acidic residues" evidence="1">
    <location>
        <begin position="189"/>
        <end position="204"/>
    </location>
</feature>
<sequence length="369" mass="41053">MTMCSRSIVQRSSTAVALFWIFFNSSTHAFSGQNQLPAAASTNPLQQQLLTKTTTTTTSSSSCLWLVPPPGSGYAGPELEINEMPDTYDPMMEYPGTMRPGRTPENMPFHDLPIGDDDPDPVPWPHFQQIEWHHRWAPPHPHPIPMEDFIEQQGRWATPEMEAEMRAGSRRASRTRREMEEEQKRDTLIMDDDDDDDDMAEELPQDLGEGMFGQLGSTDDAKIIADATSPEMMDKEKETKSADDEEDGEDDADDVEPSRVSIKVPTKKSSPGITRGLEDVMLIDDDDDDNSTEEESANPDVTASIDVDDDDDLELGLDEDDDLDDSMEVPLEDDFDDSNELEGENFFDDGGFDYDDGDGGGDFDGGGFD</sequence>
<feature type="compositionally biased region" description="Acidic residues" evidence="1">
    <location>
        <begin position="306"/>
        <end position="361"/>
    </location>
</feature>
<dbReference type="AlphaFoldDB" id="A0A1E7FC20"/>
<dbReference type="Proteomes" id="UP000095751">
    <property type="component" value="Unassembled WGS sequence"/>
</dbReference>
<gene>
    <name evidence="3" type="ORF">FRACYDRAFT_240400</name>
</gene>
<keyword evidence="2" id="KW-0732">Signal</keyword>
<evidence type="ECO:0000313" key="3">
    <source>
        <dbReference type="EMBL" id="OEU15707.1"/>
    </source>
</evidence>
<accession>A0A1E7FC20</accession>
<feature type="compositionally biased region" description="Basic and acidic residues" evidence="1">
    <location>
        <begin position="232"/>
        <end position="242"/>
    </location>
</feature>
<feature type="chain" id="PRO_5009192922" evidence="2">
    <location>
        <begin position="30"/>
        <end position="369"/>
    </location>
</feature>
<reference evidence="3 4" key="1">
    <citation type="submission" date="2016-09" db="EMBL/GenBank/DDBJ databases">
        <title>Extensive genetic diversity and differential bi-allelic expression allows diatom success in the polar Southern Ocean.</title>
        <authorList>
            <consortium name="DOE Joint Genome Institute"/>
            <person name="Mock T."/>
            <person name="Otillar R.P."/>
            <person name="Strauss J."/>
            <person name="Dupont C."/>
            <person name="Frickenhaus S."/>
            <person name="Maumus F."/>
            <person name="Mcmullan M."/>
            <person name="Sanges R."/>
            <person name="Schmutz J."/>
            <person name="Toseland A."/>
            <person name="Valas R."/>
            <person name="Veluchamy A."/>
            <person name="Ward B.J."/>
            <person name="Allen A."/>
            <person name="Barry K."/>
            <person name="Falciatore A."/>
            <person name="Ferrante M."/>
            <person name="Fortunato A.E."/>
            <person name="Gloeckner G."/>
            <person name="Gruber A."/>
            <person name="Hipkin R."/>
            <person name="Janech M."/>
            <person name="Kroth P."/>
            <person name="Leese F."/>
            <person name="Lindquist E."/>
            <person name="Lyon B.R."/>
            <person name="Martin J."/>
            <person name="Mayer C."/>
            <person name="Parker M."/>
            <person name="Quesneville H."/>
            <person name="Raymond J."/>
            <person name="Uhlig C."/>
            <person name="Valentin K.U."/>
            <person name="Worden A.Z."/>
            <person name="Armbrust E.V."/>
            <person name="Bowler C."/>
            <person name="Green B."/>
            <person name="Moulton V."/>
            <person name="Van Oosterhout C."/>
            <person name="Grigoriev I."/>
        </authorList>
    </citation>
    <scope>NUCLEOTIDE SEQUENCE [LARGE SCALE GENOMIC DNA]</scope>
    <source>
        <strain evidence="3 4">CCMP1102</strain>
    </source>
</reference>
<dbReference type="KEGG" id="fcy:FRACYDRAFT_240400"/>
<dbReference type="InParanoid" id="A0A1E7FC20"/>
<feature type="signal peptide" evidence="2">
    <location>
        <begin position="1"/>
        <end position="29"/>
    </location>
</feature>
<feature type="region of interest" description="Disordered" evidence="1">
    <location>
        <begin position="164"/>
        <end position="369"/>
    </location>
</feature>
<feature type="compositionally biased region" description="Acidic residues" evidence="1">
    <location>
        <begin position="243"/>
        <end position="255"/>
    </location>
</feature>
<evidence type="ECO:0000256" key="2">
    <source>
        <dbReference type="SAM" id="SignalP"/>
    </source>
</evidence>
<organism evidence="3 4">
    <name type="scientific">Fragilariopsis cylindrus CCMP1102</name>
    <dbReference type="NCBI Taxonomy" id="635003"/>
    <lineage>
        <taxon>Eukaryota</taxon>
        <taxon>Sar</taxon>
        <taxon>Stramenopiles</taxon>
        <taxon>Ochrophyta</taxon>
        <taxon>Bacillariophyta</taxon>
        <taxon>Bacillariophyceae</taxon>
        <taxon>Bacillariophycidae</taxon>
        <taxon>Bacillariales</taxon>
        <taxon>Bacillariaceae</taxon>
        <taxon>Fragilariopsis</taxon>
    </lineage>
</organism>
<dbReference type="EMBL" id="KV784359">
    <property type="protein sequence ID" value="OEU15707.1"/>
    <property type="molecule type" value="Genomic_DNA"/>
</dbReference>
<feature type="compositionally biased region" description="Acidic residues" evidence="1">
    <location>
        <begin position="281"/>
        <end position="297"/>
    </location>
</feature>
<keyword evidence="4" id="KW-1185">Reference proteome</keyword>
<proteinExistence type="predicted"/>
<feature type="compositionally biased region" description="Basic and acidic residues" evidence="1">
    <location>
        <begin position="175"/>
        <end position="188"/>
    </location>
</feature>
<evidence type="ECO:0000313" key="4">
    <source>
        <dbReference type="Proteomes" id="UP000095751"/>
    </source>
</evidence>
<dbReference type="OrthoDB" id="48051at2759"/>
<protein>
    <submittedName>
        <fullName evidence="3">Uncharacterized protein</fullName>
    </submittedName>
</protein>
<name>A0A1E7FC20_9STRA</name>